<feature type="region of interest" description="Disordered" evidence="1">
    <location>
        <begin position="56"/>
        <end position="104"/>
    </location>
</feature>
<organism evidence="2 3">
    <name type="scientific">Streptomyces enissocaesilis</name>
    <dbReference type="NCBI Taxonomy" id="332589"/>
    <lineage>
        <taxon>Bacteria</taxon>
        <taxon>Bacillati</taxon>
        <taxon>Actinomycetota</taxon>
        <taxon>Actinomycetes</taxon>
        <taxon>Kitasatosporales</taxon>
        <taxon>Streptomycetaceae</taxon>
        <taxon>Streptomyces</taxon>
        <taxon>Streptomyces rochei group</taxon>
    </lineage>
</organism>
<accession>A0ABN3XLJ6</accession>
<protein>
    <submittedName>
        <fullName evidence="2">Uncharacterized protein</fullName>
    </submittedName>
</protein>
<keyword evidence="3" id="KW-1185">Reference proteome</keyword>
<sequence length="113" mass="12078">MALGVGRFSQGSSAPPGARHPDAFWWARTIGGVGPPVTREVAVRRSSLKRCMFSAKRCEGGSSQKDHSIVHMGHMGRTRRSHSDRVMGRTPPDPCSVPAGRGRAGIAVQGDML</sequence>
<dbReference type="EMBL" id="BAAAUD010000058">
    <property type="protein sequence ID" value="GAA2966455.1"/>
    <property type="molecule type" value="Genomic_DNA"/>
</dbReference>
<evidence type="ECO:0000256" key="1">
    <source>
        <dbReference type="SAM" id="MobiDB-lite"/>
    </source>
</evidence>
<proteinExistence type="predicted"/>
<feature type="compositionally biased region" description="Basic and acidic residues" evidence="1">
    <location>
        <begin position="56"/>
        <end position="69"/>
    </location>
</feature>
<evidence type="ECO:0000313" key="3">
    <source>
        <dbReference type="Proteomes" id="UP001500403"/>
    </source>
</evidence>
<feature type="region of interest" description="Disordered" evidence="1">
    <location>
        <begin position="1"/>
        <end position="21"/>
    </location>
</feature>
<evidence type="ECO:0000313" key="2">
    <source>
        <dbReference type="EMBL" id="GAA2966455.1"/>
    </source>
</evidence>
<name>A0ABN3XLJ6_9ACTN</name>
<comment type="caution">
    <text evidence="2">The sequence shown here is derived from an EMBL/GenBank/DDBJ whole genome shotgun (WGS) entry which is preliminary data.</text>
</comment>
<dbReference type="Proteomes" id="UP001500403">
    <property type="component" value="Unassembled WGS sequence"/>
</dbReference>
<gene>
    <name evidence="2" type="ORF">GCM10010446_60210</name>
</gene>
<reference evidence="2 3" key="1">
    <citation type="journal article" date="2019" name="Int. J. Syst. Evol. Microbiol.">
        <title>The Global Catalogue of Microorganisms (GCM) 10K type strain sequencing project: providing services to taxonomists for standard genome sequencing and annotation.</title>
        <authorList>
            <consortium name="The Broad Institute Genomics Platform"/>
            <consortium name="The Broad Institute Genome Sequencing Center for Infectious Disease"/>
            <person name="Wu L."/>
            <person name="Ma J."/>
        </authorList>
    </citation>
    <scope>NUCLEOTIDE SEQUENCE [LARGE SCALE GENOMIC DNA]</scope>
    <source>
        <strain evidence="2 3">JCM 9088</strain>
    </source>
</reference>